<gene>
    <name evidence="2" type="ORF">pipiens_004761</name>
</gene>
<proteinExistence type="predicted"/>
<organism evidence="2 3">
    <name type="scientific">Culex pipiens pipiens</name>
    <name type="common">Northern house mosquito</name>
    <dbReference type="NCBI Taxonomy" id="38569"/>
    <lineage>
        <taxon>Eukaryota</taxon>
        <taxon>Metazoa</taxon>
        <taxon>Ecdysozoa</taxon>
        <taxon>Arthropoda</taxon>
        <taxon>Hexapoda</taxon>
        <taxon>Insecta</taxon>
        <taxon>Pterygota</taxon>
        <taxon>Neoptera</taxon>
        <taxon>Endopterygota</taxon>
        <taxon>Diptera</taxon>
        <taxon>Nematocera</taxon>
        <taxon>Culicoidea</taxon>
        <taxon>Culicidae</taxon>
        <taxon>Culicinae</taxon>
        <taxon>Culicini</taxon>
        <taxon>Culex</taxon>
        <taxon>Culex</taxon>
    </lineage>
</organism>
<feature type="region of interest" description="Disordered" evidence="1">
    <location>
        <begin position="107"/>
        <end position="138"/>
    </location>
</feature>
<dbReference type="Proteomes" id="UP001562425">
    <property type="component" value="Unassembled WGS sequence"/>
</dbReference>
<feature type="compositionally biased region" description="Polar residues" evidence="1">
    <location>
        <begin position="107"/>
        <end position="117"/>
    </location>
</feature>
<accession>A0ABD1CF57</accession>
<name>A0ABD1CF57_CULPP</name>
<evidence type="ECO:0000313" key="3">
    <source>
        <dbReference type="Proteomes" id="UP001562425"/>
    </source>
</evidence>
<feature type="region of interest" description="Disordered" evidence="1">
    <location>
        <begin position="1"/>
        <end position="21"/>
    </location>
</feature>
<evidence type="ECO:0000256" key="1">
    <source>
        <dbReference type="SAM" id="MobiDB-lite"/>
    </source>
</evidence>
<evidence type="ECO:0000313" key="2">
    <source>
        <dbReference type="EMBL" id="KAL1375035.1"/>
    </source>
</evidence>
<keyword evidence="3" id="KW-1185">Reference proteome</keyword>
<feature type="compositionally biased region" description="Low complexity" evidence="1">
    <location>
        <begin position="118"/>
        <end position="130"/>
    </location>
</feature>
<dbReference type="AlphaFoldDB" id="A0ABD1CF57"/>
<reference evidence="2 3" key="1">
    <citation type="submission" date="2024-05" db="EMBL/GenBank/DDBJ databases">
        <title>Culex pipiens pipiens assembly and annotation.</title>
        <authorList>
            <person name="Alout H."/>
            <person name="Durand T."/>
        </authorList>
    </citation>
    <scope>NUCLEOTIDE SEQUENCE [LARGE SCALE GENOMIC DNA]</scope>
    <source>
        <strain evidence="2">HA-2024</strain>
        <tissue evidence="2">Whole body</tissue>
    </source>
</reference>
<comment type="caution">
    <text evidence="2">The sequence shown here is derived from an EMBL/GenBank/DDBJ whole genome shotgun (WGS) entry which is preliminary data.</text>
</comment>
<sequence>MGINMFNRNDDRSGTAGPRSRYDYYCSTSSQSSSVENQKYAAAAAVDQTSSLFGDPVVPTSRHADLLEGGDLYQNLKNNIELYHSKLYNEQEKQRQAERDRMFNQFTSGAQQQRHQVTSSATTTSTSGSTKNPSLAGNVVNYVNDPMRRFSRTQSASIAVDLSGSRAVDWRKEAEPERLL</sequence>
<dbReference type="EMBL" id="JBEHCU010012839">
    <property type="protein sequence ID" value="KAL1375035.1"/>
    <property type="molecule type" value="Genomic_DNA"/>
</dbReference>
<protein>
    <submittedName>
        <fullName evidence="2">Uncharacterized protein</fullName>
    </submittedName>
</protein>